<accession>K2FBE5</accession>
<gene>
    <name evidence="1" type="ORF">ACD_3C00057G0001</name>
</gene>
<feature type="non-terminal residue" evidence="1">
    <location>
        <position position="1"/>
    </location>
</feature>
<dbReference type="EMBL" id="AMFJ01000331">
    <property type="protein sequence ID" value="EKE28451.1"/>
    <property type="molecule type" value="Genomic_DNA"/>
</dbReference>
<comment type="caution">
    <text evidence="1">The sequence shown here is derived from an EMBL/GenBank/DDBJ whole genome shotgun (WGS) entry which is preliminary data.</text>
</comment>
<sequence length="152" mass="17619">VFSRTSYETIQHSTKDMLQNKIPWIIGKGKTKAIQLISDARENRKRIDSLLSLLPLCKNYNDVIYIEENIKFENTSHHKCTVKNENWASDVVNLIFLINKNSGSLTIAIKDKNENFLKLSKDFLVNMGYLGGNVEIRYENIPLIYLNLRPFL</sequence>
<reference evidence="1" key="1">
    <citation type="journal article" date="2012" name="Science">
        <title>Fermentation, hydrogen, and sulfur metabolism in multiple uncultivated bacterial phyla.</title>
        <authorList>
            <person name="Wrighton K.C."/>
            <person name="Thomas B.C."/>
            <person name="Sharon I."/>
            <person name="Miller C.S."/>
            <person name="Castelle C.J."/>
            <person name="VerBerkmoes N.C."/>
            <person name="Wilkins M.J."/>
            <person name="Hettich R.L."/>
            <person name="Lipton M.S."/>
            <person name="Williams K.H."/>
            <person name="Long P.E."/>
            <person name="Banfield J.F."/>
        </authorList>
    </citation>
    <scope>NUCLEOTIDE SEQUENCE [LARGE SCALE GENOMIC DNA]</scope>
</reference>
<organism evidence="1">
    <name type="scientific">uncultured bacterium</name>
    <name type="common">gcode 4</name>
    <dbReference type="NCBI Taxonomy" id="1234023"/>
    <lineage>
        <taxon>Bacteria</taxon>
        <taxon>environmental samples</taxon>
    </lineage>
</organism>
<protein>
    <submittedName>
        <fullName evidence="1">Uncharacterized protein</fullName>
    </submittedName>
</protein>
<evidence type="ECO:0000313" key="1">
    <source>
        <dbReference type="EMBL" id="EKE28451.1"/>
    </source>
</evidence>
<name>K2FBE5_9BACT</name>
<proteinExistence type="predicted"/>
<dbReference type="AlphaFoldDB" id="K2FBE5"/>